<evidence type="ECO:0000256" key="2">
    <source>
        <dbReference type="SAM" id="Phobius"/>
    </source>
</evidence>
<dbReference type="Proteomes" id="UP000790347">
    <property type="component" value="Unassembled WGS sequence"/>
</dbReference>
<keyword evidence="2" id="KW-0472">Membrane</keyword>
<feature type="region of interest" description="Disordered" evidence="1">
    <location>
        <begin position="1"/>
        <end position="23"/>
    </location>
</feature>
<evidence type="ECO:0000313" key="4">
    <source>
        <dbReference type="Proteomes" id="UP000790347"/>
    </source>
</evidence>
<evidence type="ECO:0000313" key="3">
    <source>
        <dbReference type="EMBL" id="KAH9497236.1"/>
    </source>
</evidence>
<dbReference type="EMBL" id="ASGP02000007">
    <property type="protein sequence ID" value="KAH9497236.1"/>
    <property type="molecule type" value="Genomic_DNA"/>
</dbReference>
<gene>
    <name evidence="3" type="ORF">DERF_013239</name>
</gene>
<proteinExistence type="predicted"/>
<feature type="transmembrane region" description="Helical" evidence="2">
    <location>
        <begin position="38"/>
        <end position="59"/>
    </location>
</feature>
<reference evidence="3" key="1">
    <citation type="submission" date="2013-05" db="EMBL/GenBank/DDBJ databases">
        <authorList>
            <person name="Yim A.K.Y."/>
            <person name="Chan T.F."/>
            <person name="Ji K.M."/>
            <person name="Liu X.Y."/>
            <person name="Zhou J.W."/>
            <person name="Li R.Q."/>
            <person name="Yang K.Y."/>
            <person name="Li J."/>
            <person name="Li M."/>
            <person name="Law P.T.W."/>
            <person name="Wu Y.L."/>
            <person name="Cai Z.L."/>
            <person name="Qin H."/>
            <person name="Bao Y."/>
            <person name="Leung R.K.K."/>
            <person name="Ng P.K.S."/>
            <person name="Zou J."/>
            <person name="Zhong X.J."/>
            <person name="Ran P.X."/>
            <person name="Zhong N.S."/>
            <person name="Liu Z.G."/>
            <person name="Tsui S.K.W."/>
        </authorList>
    </citation>
    <scope>NUCLEOTIDE SEQUENCE</scope>
    <source>
        <strain evidence="3">Derf</strain>
        <tissue evidence="3">Whole organism</tissue>
    </source>
</reference>
<dbReference type="AlphaFoldDB" id="A0A922KUU7"/>
<keyword evidence="2" id="KW-1133">Transmembrane helix</keyword>
<evidence type="ECO:0000256" key="1">
    <source>
        <dbReference type="SAM" id="MobiDB-lite"/>
    </source>
</evidence>
<name>A0A922KUU7_DERFA</name>
<keyword evidence="2" id="KW-0812">Transmembrane</keyword>
<keyword evidence="4" id="KW-1185">Reference proteome</keyword>
<reference evidence="3" key="2">
    <citation type="journal article" date="2022" name="Res Sq">
        <title>Comparative Genomics Reveals Insights into the Divergent Evolution of Astigmatic Mites and Household Pest Adaptations.</title>
        <authorList>
            <person name="Xiong Q."/>
            <person name="Wan A.T.-Y."/>
            <person name="Liu X.-Y."/>
            <person name="Fung C.S.-H."/>
            <person name="Xiao X."/>
            <person name="Malainual N."/>
            <person name="Hou J."/>
            <person name="Wang L."/>
            <person name="Wang M."/>
            <person name="Yang K."/>
            <person name="Cui Y."/>
            <person name="Leung E."/>
            <person name="Nong W."/>
            <person name="Shin S.-K."/>
            <person name="Au S."/>
            <person name="Jeong K.Y."/>
            <person name="Chew F.T."/>
            <person name="Hui J."/>
            <person name="Leung T.F."/>
            <person name="Tungtrongchitr A."/>
            <person name="Zhong N."/>
            <person name="Liu Z."/>
            <person name="Tsui S."/>
        </authorList>
    </citation>
    <scope>NUCLEOTIDE SEQUENCE</scope>
    <source>
        <strain evidence="3">Derf</strain>
        <tissue evidence="3">Whole organism</tissue>
    </source>
</reference>
<comment type="caution">
    <text evidence="3">The sequence shown here is derived from an EMBL/GenBank/DDBJ whole genome shotgun (WGS) entry which is preliminary data.</text>
</comment>
<protein>
    <submittedName>
        <fullName evidence="3">Uncharacterized protein</fullName>
    </submittedName>
</protein>
<accession>A0A922KUU7</accession>
<sequence>MKLKSHNTSSQIGQNNGSELHQQHEMTNNNKIYTAAEWTIRMLSFFSIIVILLSFLYGLHNVVKIQKKVNFFSED</sequence>
<organism evidence="3 4">
    <name type="scientific">Dermatophagoides farinae</name>
    <name type="common">American house dust mite</name>
    <dbReference type="NCBI Taxonomy" id="6954"/>
    <lineage>
        <taxon>Eukaryota</taxon>
        <taxon>Metazoa</taxon>
        <taxon>Ecdysozoa</taxon>
        <taxon>Arthropoda</taxon>
        <taxon>Chelicerata</taxon>
        <taxon>Arachnida</taxon>
        <taxon>Acari</taxon>
        <taxon>Acariformes</taxon>
        <taxon>Sarcoptiformes</taxon>
        <taxon>Astigmata</taxon>
        <taxon>Psoroptidia</taxon>
        <taxon>Analgoidea</taxon>
        <taxon>Pyroglyphidae</taxon>
        <taxon>Dermatophagoidinae</taxon>
        <taxon>Dermatophagoides</taxon>
    </lineage>
</organism>